<dbReference type="SUPFAM" id="SSF51735">
    <property type="entry name" value="NAD(P)-binding Rossmann-fold domains"/>
    <property type="match status" value="1"/>
</dbReference>
<dbReference type="AlphaFoldDB" id="A0A2V3UHA2"/>
<dbReference type="GO" id="GO:0008202">
    <property type="term" value="P:steroid metabolic process"/>
    <property type="evidence" value="ECO:0007669"/>
    <property type="project" value="UniProtKB-KW"/>
</dbReference>
<dbReference type="FunFam" id="3.40.50.720:FF:000084">
    <property type="entry name" value="Short-chain dehydrogenase reductase"/>
    <property type="match status" value="1"/>
</dbReference>
<dbReference type="InterPro" id="IPR036291">
    <property type="entry name" value="NAD(P)-bd_dom_sf"/>
</dbReference>
<dbReference type="Proteomes" id="UP000248021">
    <property type="component" value="Unassembled WGS sequence"/>
</dbReference>
<evidence type="ECO:0000256" key="5">
    <source>
        <dbReference type="ARBA" id="ARBA00023221"/>
    </source>
</evidence>
<dbReference type="NCBIfam" id="NF005559">
    <property type="entry name" value="PRK07231.1"/>
    <property type="match status" value="1"/>
</dbReference>
<sequence length="281" mass="28723">MSERRVVAITGGTSGIGLAIARRHVAQGDRVVIGSIDADTTSIEALGLLPALSRLMRTDVAQESDVAALVAAAVESFGRLDVMVNNAGIGDGSRSVVDFDAERLLRTNGVLFNGVVFGIKHAARAMLPQGSGSIINIASIAGISTHINSGHLYSAAKAAVVHLTKTSALELGRHGVRVNCICPGYIATPLFGRGMGLAGAELSASVEAASAAFVDLQPLKRAGRPEDIAAAAAWLSSPDASFVTGHALVVDGGASVGGDWDPANGRGRVVRQALETRKATA</sequence>
<dbReference type="Gene3D" id="3.40.50.720">
    <property type="entry name" value="NAD(P)-binding Rossmann-like Domain"/>
    <property type="match status" value="1"/>
</dbReference>
<keyword evidence="5" id="KW-0753">Steroid metabolism</keyword>
<dbReference type="PRINTS" id="PR00080">
    <property type="entry name" value="SDRFAMILY"/>
</dbReference>
<dbReference type="GO" id="GO:0016491">
    <property type="term" value="F:oxidoreductase activity"/>
    <property type="evidence" value="ECO:0007669"/>
    <property type="project" value="UniProtKB-KW"/>
</dbReference>
<proteinExistence type="inferred from homology"/>
<keyword evidence="2" id="KW-0560">Oxidoreductase</keyword>
<name>A0A2V3UHA2_9HYPH</name>
<evidence type="ECO:0000256" key="1">
    <source>
        <dbReference type="ARBA" id="ARBA00006484"/>
    </source>
</evidence>
<evidence type="ECO:0000256" key="2">
    <source>
        <dbReference type="ARBA" id="ARBA00023002"/>
    </source>
</evidence>
<dbReference type="Pfam" id="PF13561">
    <property type="entry name" value="adh_short_C2"/>
    <property type="match status" value="1"/>
</dbReference>
<keyword evidence="7" id="KW-1185">Reference proteome</keyword>
<dbReference type="InterPro" id="IPR002347">
    <property type="entry name" value="SDR_fam"/>
</dbReference>
<dbReference type="OrthoDB" id="9812986at2"/>
<gene>
    <name evidence="6" type="ORF">C7450_102523</name>
</gene>
<accession>A0A2V3UHA2</accession>
<dbReference type="PANTHER" id="PTHR43180:SF28">
    <property type="entry name" value="NAD(P)-BINDING ROSSMANN-FOLD SUPERFAMILY PROTEIN"/>
    <property type="match status" value="1"/>
</dbReference>
<evidence type="ECO:0000313" key="7">
    <source>
        <dbReference type="Proteomes" id="UP000248021"/>
    </source>
</evidence>
<dbReference type="RefSeq" id="WP_110373728.1">
    <property type="nucleotide sequence ID" value="NZ_CAKNFM010000002.1"/>
</dbReference>
<evidence type="ECO:0000256" key="3">
    <source>
        <dbReference type="ARBA" id="ARBA00023027"/>
    </source>
</evidence>
<protein>
    <submittedName>
        <fullName evidence="6">NAD(P)-dependent dehydrogenase (Short-subunit alcohol dehydrogenase family)</fullName>
    </submittedName>
</protein>
<dbReference type="PANTHER" id="PTHR43180">
    <property type="entry name" value="3-OXOACYL-(ACYL-CARRIER-PROTEIN) REDUCTASE (AFU_ORTHOLOGUE AFUA_6G11210)"/>
    <property type="match status" value="1"/>
</dbReference>
<evidence type="ECO:0000256" key="4">
    <source>
        <dbReference type="ARBA" id="ARBA00023098"/>
    </source>
</evidence>
<dbReference type="EMBL" id="QJJK01000002">
    <property type="protein sequence ID" value="PXW63605.1"/>
    <property type="molecule type" value="Genomic_DNA"/>
</dbReference>
<keyword evidence="3" id="KW-0520">NAD</keyword>
<dbReference type="PRINTS" id="PR00081">
    <property type="entry name" value="GDHRDH"/>
</dbReference>
<evidence type="ECO:0000313" key="6">
    <source>
        <dbReference type="EMBL" id="PXW63605.1"/>
    </source>
</evidence>
<comment type="caution">
    <text evidence="6">The sequence shown here is derived from an EMBL/GenBank/DDBJ whole genome shotgun (WGS) entry which is preliminary data.</text>
</comment>
<keyword evidence="4" id="KW-0443">Lipid metabolism</keyword>
<comment type="similarity">
    <text evidence="1">Belongs to the short-chain dehydrogenases/reductases (SDR) family.</text>
</comment>
<reference evidence="6 7" key="1">
    <citation type="submission" date="2018-05" db="EMBL/GenBank/DDBJ databases">
        <title>Genomic Encyclopedia of Type Strains, Phase IV (KMG-IV): sequencing the most valuable type-strain genomes for metagenomic binning, comparative biology and taxonomic classification.</title>
        <authorList>
            <person name="Goeker M."/>
        </authorList>
    </citation>
    <scope>NUCLEOTIDE SEQUENCE [LARGE SCALE GENOMIC DNA]</scope>
    <source>
        <strain evidence="6 7">DSM 6462</strain>
    </source>
</reference>
<organism evidence="6 7">
    <name type="scientific">Chelatococcus asaccharovorans</name>
    <dbReference type="NCBI Taxonomy" id="28210"/>
    <lineage>
        <taxon>Bacteria</taxon>
        <taxon>Pseudomonadati</taxon>
        <taxon>Pseudomonadota</taxon>
        <taxon>Alphaproteobacteria</taxon>
        <taxon>Hyphomicrobiales</taxon>
        <taxon>Chelatococcaceae</taxon>
        <taxon>Chelatococcus</taxon>
    </lineage>
</organism>